<name>Q982E7_RHILO</name>
<dbReference type="Proteomes" id="UP000000552">
    <property type="component" value="Plasmid pMLa"/>
</dbReference>
<dbReference type="EMBL" id="BA000013">
    <property type="protein sequence ID" value="BAB54512.1"/>
    <property type="molecule type" value="Genomic_DNA"/>
</dbReference>
<dbReference type="KEGG" id="mlo:mlr9111"/>
<dbReference type="HOGENOM" id="CLU_1538848_0_0_5"/>
<dbReference type="InterPro" id="IPR011856">
    <property type="entry name" value="tRNA_endonuc-like_dom_sf"/>
</dbReference>
<sequence>MADAFGWVGRPEIRNISQIEGPIILQTRLYTSKQMGDACEMVVAAELTLAGVPALKVPDNWPGYDVIAQPVGHSPQRVSVKSRTFKQGPSYVTYDDFDQFDWLAIVILLPDVTNGRAIYLIPRDVSDALARRDKPTSKTAAERYFRVDQVESLFAKYRNNFILDPVGRDVVAVP</sequence>
<keyword evidence="1" id="KW-0614">Plasmid</keyword>
<geneLocation type="plasmid" evidence="1 2">
    <name>pMLa</name>
</geneLocation>
<reference evidence="1 2" key="1">
    <citation type="journal article" date="2000" name="DNA Res.">
        <title>Complete genome structure of the nitrogen-fixing symbiotic bacterium Mesorhizobium loti.</title>
        <authorList>
            <person name="Kaneko T."/>
            <person name="Nakamura Y."/>
            <person name="Sato S."/>
            <person name="Asamizu E."/>
            <person name="Kato T."/>
            <person name="Sasamoto S."/>
            <person name="Watanabe A."/>
            <person name="Idesawa K."/>
            <person name="Ishikawa A."/>
            <person name="Kawashima K."/>
            <person name="Kimura T."/>
            <person name="Kishida Y."/>
            <person name="Kiyokawa C."/>
            <person name="Kohara M."/>
            <person name="Matsumoto M."/>
            <person name="Matsuno A."/>
            <person name="Mochizuki Y."/>
            <person name="Nakayama S."/>
            <person name="Nakazaki N."/>
            <person name="Shimpo S."/>
            <person name="Sugimoto M."/>
            <person name="Takeuchi C."/>
            <person name="Yamada M."/>
            <person name="Tabata S."/>
        </authorList>
    </citation>
    <scope>NUCLEOTIDE SEQUENCE [LARGE SCALE GENOMIC DNA]</scope>
    <source>
        <strain evidence="2">LMG 29417 / CECT 9101 / MAFF 303099</strain>
        <plasmid evidence="1 2">pMLa</plasmid>
    </source>
</reference>
<protein>
    <submittedName>
        <fullName evidence="1">Mlr9111 protein</fullName>
    </submittedName>
</protein>
<gene>
    <name evidence="1" type="ordered locus">mlr9111</name>
</gene>
<organism evidence="1 2">
    <name type="scientific">Mesorhizobium japonicum (strain LMG 29417 / CECT 9101 / MAFF 303099)</name>
    <name type="common">Mesorhizobium loti (strain MAFF 303099)</name>
    <dbReference type="NCBI Taxonomy" id="266835"/>
    <lineage>
        <taxon>Bacteria</taxon>
        <taxon>Pseudomonadati</taxon>
        <taxon>Pseudomonadota</taxon>
        <taxon>Alphaproteobacteria</taxon>
        <taxon>Hyphomicrobiales</taxon>
        <taxon>Phyllobacteriaceae</taxon>
        <taxon>Mesorhizobium</taxon>
    </lineage>
</organism>
<dbReference type="GO" id="GO:0003676">
    <property type="term" value="F:nucleic acid binding"/>
    <property type="evidence" value="ECO:0007669"/>
    <property type="project" value="InterPro"/>
</dbReference>
<accession>Q982E7</accession>
<dbReference type="AlphaFoldDB" id="Q982E7"/>
<evidence type="ECO:0000313" key="2">
    <source>
        <dbReference type="Proteomes" id="UP000000552"/>
    </source>
</evidence>
<dbReference type="Gene3D" id="3.40.1350.10">
    <property type="match status" value="1"/>
</dbReference>
<proteinExistence type="predicted"/>
<evidence type="ECO:0000313" key="1">
    <source>
        <dbReference type="EMBL" id="BAB54512.1"/>
    </source>
</evidence>